<dbReference type="InterPro" id="IPR003615">
    <property type="entry name" value="HNH_nuc"/>
</dbReference>
<sequence>MIRLSRTVLPHALEETLDRRTQRLERDRADGTVARRRWKDARDLRGLLRVELCRFAAGLDRCMYCGENVGTDVDHFDPVTRNPLRAFDWTNHLLACSRCNSEAKGFAFPCGPGGEALLIDPTVDDPYDHLRLNLSIGDYQGRTERGEVTIDVLRLNRAELVRGRSFAFVRAKSMLRDIDRQVQQGAVARAEAVMLALKEQPFADVLQAMLKVRHLPGVQVVLEDSEVIRALEIIADSGG</sequence>
<dbReference type="Gene3D" id="1.10.30.50">
    <property type="match status" value="1"/>
</dbReference>
<dbReference type="Pfam" id="PF01844">
    <property type="entry name" value="HNH"/>
    <property type="match status" value="1"/>
</dbReference>
<gene>
    <name evidence="2" type="ORF">SAMN05421803_101503</name>
</gene>
<dbReference type="GO" id="GO:0004519">
    <property type="term" value="F:endonuclease activity"/>
    <property type="evidence" value="ECO:0007669"/>
    <property type="project" value="InterPro"/>
</dbReference>
<dbReference type="AlphaFoldDB" id="A0A1M6BWT1"/>
<reference evidence="2 3" key="1">
    <citation type="submission" date="2016-11" db="EMBL/GenBank/DDBJ databases">
        <authorList>
            <person name="Jaros S."/>
            <person name="Januszkiewicz K."/>
            <person name="Wedrychowicz H."/>
        </authorList>
    </citation>
    <scope>NUCLEOTIDE SEQUENCE [LARGE SCALE GENOMIC DNA]</scope>
    <source>
        <strain evidence="2 3">CGMCC 4.5723</strain>
    </source>
</reference>
<evidence type="ECO:0000313" key="3">
    <source>
        <dbReference type="Proteomes" id="UP000184452"/>
    </source>
</evidence>
<evidence type="ECO:0000259" key="1">
    <source>
        <dbReference type="SMART" id="SM00507"/>
    </source>
</evidence>
<dbReference type="CDD" id="cd00085">
    <property type="entry name" value="HNHc"/>
    <property type="match status" value="1"/>
</dbReference>
<dbReference type="EMBL" id="FQZK01000001">
    <property type="protein sequence ID" value="SHI53215.1"/>
    <property type="molecule type" value="Genomic_DNA"/>
</dbReference>
<dbReference type="GO" id="GO:0003676">
    <property type="term" value="F:nucleic acid binding"/>
    <property type="evidence" value="ECO:0007669"/>
    <property type="project" value="InterPro"/>
</dbReference>
<dbReference type="InterPro" id="IPR002711">
    <property type="entry name" value="HNH"/>
</dbReference>
<keyword evidence="3" id="KW-1185">Reference proteome</keyword>
<feature type="domain" description="HNH nuclease" evidence="1">
    <location>
        <begin position="47"/>
        <end position="101"/>
    </location>
</feature>
<dbReference type="STRING" id="758803.SAMN05421803_101503"/>
<dbReference type="GO" id="GO:0008270">
    <property type="term" value="F:zinc ion binding"/>
    <property type="evidence" value="ECO:0007669"/>
    <property type="project" value="InterPro"/>
</dbReference>
<evidence type="ECO:0000313" key="2">
    <source>
        <dbReference type="EMBL" id="SHI53215.1"/>
    </source>
</evidence>
<dbReference type="SMART" id="SM00507">
    <property type="entry name" value="HNHc"/>
    <property type="match status" value="1"/>
</dbReference>
<accession>A0A1M6BWT1</accession>
<proteinExistence type="predicted"/>
<protein>
    <submittedName>
        <fullName evidence="2">TIGR02646 family protein</fullName>
    </submittedName>
</protein>
<dbReference type="RefSeq" id="WP_245832723.1">
    <property type="nucleotide sequence ID" value="NZ_FQZK01000001.1"/>
</dbReference>
<name>A0A1M6BWT1_9ACTN</name>
<dbReference type="Proteomes" id="UP000184452">
    <property type="component" value="Unassembled WGS sequence"/>
</dbReference>
<organism evidence="2 3">
    <name type="scientific">Nocardiopsis flavescens</name>
    <dbReference type="NCBI Taxonomy" id="758803"/>
    <lineage>
        <taxon>Bacteria</taxon>
        <taxon>Bacillati</taxon>
        <taxon>Actinomycetota</taxon>
        <taxon>Actinomycetes</taxon>
        <taxon>Streptosporangiales</taxon>
        <taxon>Nocardiopsidaceae</taxon>
        <taxon>Nocardiopsis</taxon>
    </lineage>
</organism>